<organism evidence="1 2">
    <name type="scientific">Melastoma candidum</name>
    <dbReference type="NCBI Taxonomy" id="119954"/>
    <lineage>
        <taxon>Eukaryota</taxon>
        <taxon>Viridiplantae</taxon>
        <taxon>Streptophyta</taxon>
        <taxon>Embryophyta</taxon>
        <taxon>Tracheophyta</taxon>
        <taxon>Spermatophyta</taxon>
        <taxon>Magnoliopsida</taxon>
        <taxon>eudicotyledons</taxon>
        <taxon>Gunneridae</taxon>
        <taxon>Pentapetalae</taxon>
        <taxon>rosids</taxon>
        <taxon>malvids</taxon>
        <taxon>Myrtales</taxon>
        <taxon>Melastomataceae</taxon>
        <taxon>Melastomatoideae</taxon>
        <taxon>Melastomateae</taxon>
        <taxon>Melastoma</taxon>
    </lineage>
</organism>
<protein>
    <submittedName>
        <fullName evidence="1">Uncharacterized protein</fullName>
    </submittedName>
</protein>
<dbReference type="Proteomes" id="UP001057402">
    <property type="component" value="Chromosome 6"/>
</dbReference>
<gene>
    <name evidence="1" type="ORF">MLD38_021362</name>
</gene>
<keyword evidence="2" id="KW-1185">Reference proteome</keyword>
<sequence>MCMDSRAINKITVKYRFPIPRLDDMLDELHGAQVFSNVYLQSGYHQIRMKKVSSEGIKVDKSKIEAIKEWPVPRNFHDVRSFDGLASFYRRFIRGFSSVAAPLTECLKREKFEWTSDAQVSFE</sequence>
<comment type="caution">
    <text evidence="1">The sequence shown here is derived from an EMBL/GenBank/DDBJ whole genome shotgun (WGS) entry which is preliminary data.</text>
</comment>
<name>A0ACB9QGT9_9MYRT</name>
<dbReference type="EMBL" id="CM042885">
    <property type="protein sequence ID" value="KAI4365373.1"/>
    <property type="molecule type" value="Genomic_DNA"/>
</dbReference>
<evidence type="ECO:0000313" key="2">
    <source>
        <dbReference type="Proteomes" id="UP001057402"/>
    </source>
</evidence>
<accession>A0ACB9QGT9</accession>
<proteinExistence type="predicted"/>
<evidence type="ECO:0000313" key="1">
    <source>
        <dbReference type="EMBL" id="KAI4365373.1"/>
    </source>
</evidence>
<reference evidence="2" key="1">
    <citation type="journal article" date="2023" name="Front. Plant Sci.">
        <title>Chromosomal-level genome assembly of Melastoma candidum provides insights into trichome evolution.</title>
        <authorList>
            <person name="Zhong Y."/>
            <person name="Wu W."/>
            <person name="Sun C."/>
            <person name="Zou P."/>
            <person name="Liu Y."/>
            <person name="Dai S."/>
            <person name="Zhou R."/>
        </authorList>
    </citation>
    <scope>NUCLEOTIDE SEQUENCE [LARGE SCALE GENOMIC DNA]</scope>
</reference>